<reference evidence="2" key="1">
    <citation type="journal article" date="2023" name="Int. J. Syst. Evol. Microbiol.">
        <title>Sinisalibacter aestuarii sp. nov., isolated from estuarine sediment of the Arakawa River.</title>
        <authorList>
            <person name="Arafat S.T."/>
            <person name="Hirano S."/>
            <person name="Sato A."/>
            <person name="Takeuchi K."/>
            <person name="Yasuda T."/>
            <person name="Terahara T."/>
            <person name="Hamada M."/>
            <person name="Kobayashi T."/>
        </authorList>
    </citation>
    <scope>NUCLEOTIDE SEQUENCE</scope>
    <source>
        <strain evidence="2">B-399</strain>
    </source>
</reference>
<keyword evidence="3" id="KW-1185">Reference proteome</keyword>
<evidence type="ECO:0000313" key="2">
    <source>
        <dbReference type="EMBL" id="GKY88157.1"/>
    </source>
</evidence>
<evidence type="ECO:0000313" key="3">
    <source>
        <dbReference type="Proteomes" id="UP001144205"/>
    </source>
</evidence>
<evidence type="ECO:0000259" key="1">
    <source>
        <dbReference type="Pfam" id="PF13480"/>
    </source>
</evidence>
<dbReference type="InterPro" id="IPR016181">
    <property type="entry name" value="Acyl_CoA_acyltransferase"/>
</dbReference>
<feature type="domain" description="BioF2-like acetyltransferase" evidence="1">
    <location>
        <begin position="181"/>
        <end position="323"/>
    </location>
</feature>
<organism evidence="2 3">
    <name type="scientific">Sinisalibacter aestuarii</name>
    <dbReference type="NCBI Taxonomy" id="2949426"/>
    <lineage>
        <taxon>Bacteria</taxon>
        <taxon>Pseudomonadati</taxon>
        <taxon>Pseudomonadota</taxon>
        <taxon>Alphaproteobacteria</taxon>
        <taxon>Rhodobacterales</taxon>
        <taxon>Roseobacteraceae</taxon>
        <taxon>Sinisalibacter</taxon>
    </lineage>
</organism>
<dbReference type="Pfam" id="PF13480">
    <property type="entry name" value="Acetyltransf_6"/>
    <property type="match status" value="1"/>
</dbReference>
<protein>
    <recommendedName>
        <fullName evidence="1">BioF2-like acetyltransferase domain-containing protein</fullName>
    </recommendedName>
</protein>
<sequence length="362" mass="41806">MTWSFSWQTDWSGLWDDTFLEHWTSAFQPGSGARVSPFMHPAVVRAWVETVGFEGGDPVWFTATHPDGREVFQILVREKRSGVGESVRSLIALGEHRFDFTEPVVFPAHDGSTTLEQDFWKALAEDLRQRQGDWFDRLEFPRVRADTLGSYRPEGETDVAPYLDLTRLGSIEDFMDTRKGRSRRSIRRRVKRCAEAGEFSFQVLGADEIDRILSWIPRIVRQKRRKFSDDQSMDRFESFLTRLVCDGLPAGLPLCSSCSLDGRDISWSIDFELGGELFLYTSDFDPDFSIYGLGNVHTYHQLDWAISNRMRIVNFMWGDEAYKAAWTDGKVQTLHRIRFDNPSLLSRFRLFIDSAARRAQQA</sequence>
<dbReference type="Proteomes" id="UP001144205">
    <property type="component" value="Unassembled WGS sequence"/>
</dbReference>
<gene>
    <name evidence="2" type="ORF">STA1M1_20260</name>
</gene>
<dbReference type="SUPFAM" id="SSF55729">
    <property type="entry name" value="Acyl-CoA N-acyltransferases (Nat)"/>
    <property type="match status" value="1"/>
</dbReference>
<dbReference type="InterPro" id="IPR038740">
    <property type="entry name" value="BioF2-like_GNAT_dom"/>
</dbReference>
<dbReference type="EMBL" id="BROH01000005">
    <property type="protein sequence ID" value="GKY88157.1"/>
    <property type="molecule type" value="Genomic_DNA"/>
</dbReference>
<accession>A0ABQ5LT34</accession>
<proteinExistence type="predicted"/>
<comment type="caution">
    <text evidence="2">The sequence shown here is derived from an EMBL/GenBank/DDBJ whole genome shotgun (WGS) entry which is preliminary data.</text>
</comment>
<name>A0ABQ5LT34_9RHOB</name>